<dbReference type="InterPro" id="IPR012340">
    <property type="entry name" value="NA-bd_OB-fold"/>
</dbReference>
<evidence type="ECO:0000256" key="8">
    <source>
        <dbReference type="ARBA" id="ARBA00023014"/>
    </source>
</evidence>
<feature type="binding site" evidence="9 10">
    <location>
        <position position="294"/>
    </location>
    <ligand>
        <name>S-adenosyl-L-methionine</name>
        <dbReference type="ChEBI" id="CHEBI:59789"/>
    </ligand>
</feature>
<feature type="compositionally biased region" description="Basic residues" evidence="11">
    <location>
        <begin position="1"/>
        <end position="10"/>
    </location>
</feature>
<evidence type="ECO:0000259" key="12">
    <source>
        <dbReference type="PROSITE" id="PS50926"/>
    </source>
</evidence>
<reference evidence="13 14" key="1">
    <citation type="submission" date="2016-12" db="EMBL/GenBank/DDBJ databases">
        <title>Draft genome sequences of strains Salinicola socius SMB35, Salinicola sp. MH3R3-1 and Chromohalobacter sp. SMB17 from the Verkhnekamsk potash mining region of Russia.</title>
        <authorList>
            <person name="Mavrodi D.V."/>
            <person name="Olsson B.E."/>
            <person name="Korsakova E.S."/>
            <person name="Pyankova A."/>
            <person name="Mavrodi O.V."/>
            <person name="Plotnikova E.G."/>
        </authorList>
    </citation>
    <scope>NUCLEOTIDE SEQUENCE [LARGE SCALE GENOMIC DNA]</scope>
    <source>
        <strain evidence="13 14">SMB17</strain>
    </source>
</reference>
<feature type="domain" description="TRAM" evidence="12">
    <location>
        <begin position="25"/>
        <end position="85"/>
    </location>
</feature>
<evidence type="ECO:0000313" key="14">
    <source>
        <dbReference type="Proteomes" id="UP000186806"/>
    </source>
</evidence>
<comment type="similarity">
    <text evidence="9">Belongs to the class I-like SAM-binding methyltransferase superfamily. RNA M5U methyltransferase family. RlmD subfamily.</text>
</comment>
<dbReference type="SUPFAM" id="SSF50249">
    <property type="entry name" value="Nucleic acid-binding proteins"/>
    <property type="match status" value="1"/>
</dbReference>
<feature type="binding site" evidence="9">
    <location>
        <position position="328"/>
    </location>
    <ligand>
        <name>S-adenosyl-L-methionine</name>
        <dbReference type="ChEBI" id="CHEBI:59789"/>
    </ligand>
</feature>
<feature type="binding site" evidence="9">
    <location>
        <position position="98"/>
    </location>
    <ligand>
        <name>[4Fe-4S] cluster</name>
        <dbReference type="ChEBI" id="CHEBI:49883"/>
    </ligand>
</feature>
<proteinExistence type="inferred from homology"/>
<dbReference type="CDD" id="cd02440">
    <property type="entry name" value="AdoMet_MTases"/>
    <property type="match status" value="1"/>
</dbReference>
<protein>
    <recommendedName>
        <fullName evidence="9">23S rRNA (uracil(1939)-C(5))-methyltransferase RlmD</fullName>
        <ecNumber evidence="9">2.1.1.190</ecNumber>
    </recommendedName>
    <alternativeName>
        <fullName evidence="9">23S rRNA(m5U1939)-methyltransferase</fullName>
    </alternativeName>
</protein>
<evidence type="ECO:0000256" key="1">
    <source>
        <dbReference type="ARBA" id="ARBA00022485"/>
    </source>
</evidence>
<keyword evidence="7 9" id="KW-0408">Iron</keyword>
<dbReference type="PROSITE" id="PS01231">
    <property type="entry name" value="TRMA_2"/>
    <property type="match status" value="1"/>
</dbReference>
<comment type="function">
    <text evidence="9">Catalyzes the formation of 5-methyl-uridine at position 1939 (m5U1939) in 23S rRNA.</text>
</comment>
<dbReference type="InterPro" id="IPR030391">
    <property type="entry name" value="MeTrfase_TrmA_CS"/>
</dbReference>
<dbReference type="InterPro" id="IPR029063">
    <property type="entry name" value="SAM-dependent_MTases_sf"/>
</dbReference>
<dbReference type="HAMAP" id="MF_01010">
    <property type="entry name" value="23SrRNA_methyltr_RlmD"/>
    <property type="match status" value="1"/>
</dbReference>
<dbReference type="GO" id="GO:0070041">
    <property type="term" value="F:rRNA (uridine-C5-)-methyltransferase activity"/>
    <property type="evidence" value="ECO:0007669"/>
    <property type="project" value="UniProtKB-UniRule"/>
</dbReference>
<keyword evidence="2 9" id="KW-0698">rRNA processing</keyword>
<evidence type="ECO:0000256" key="9">
    <source>
        <dbReference type="HAMAP-Rule" id="MF_01010"/>
    </source>
</evidence>
<dbReference type="Pfam" id="PF05958">
    <property type="entry name" value="tRNA_U5-meth_tr"/>
    <property type="match status" value="1"/>
</dbReference>
<comment type="caution">
    <text evidence="13">The sequence shown here is derived from an EMBL/GenBank/DDBJ whole genome shotgun (WGS) entry which is preliminary data.</text>
</comment>
<evidence type="ECO:0000256" key="3">
    <source>
        <dbReference type="ARBA" id="ARBA00022603"/>
    </source>
</evidence>
<comment type="catalytic activity">
    <reaction evidence="9">
        <text>uridine(1939) in 23S rRNA + S-adenosyl-L-methionine = 5-methyluridine(1939) in 23S rRNA + S-adenosyl-L-homocysteine + H(+)</text>
        <dbReference type="Rhea" id="RHEA:42908"/>
        <dbReference type="Rhea" id="RHEA-COMP:10278"/>
        <dbReference type="Rhea" id="RHEA-COMP:10279"/>
        <dbReference type="ChEBI" id="CHEBI:15378"/>
        <dbReference type="ChEBI" id="CHEBI:57856"/>
        <dbReference type="ChEBI" id="CHEBI:59789"/>
        <dbReference type="ChEBI" id="CHEBI:65315"/>
        <dbReference type="ChEBI" id="CHEBI:74447"/>
        <dbReference type="EC" id="2.1.1.190"/>
    </reaction>
</comment>
<keyword evidence="3 9" id="KW-0489">Methyltransferase</keyword>
<dbReference type="FunFam" id="2.40.50.140:FF:000097">
    <property type="entry name" value="23S rRNA (uracil(1939)-C(5))-methyltransferase RlmD"/>
    <property type="match status" value="1"/>
</dbReference>
<feature type="region of interest" description="Disordered" evidence="11">
    <location>
        <begin position="1"/>
        <end position="33"/>
    </location>
</feature>
<feature type="binding site" evidence="9">
    <location>
        <position position="183"/>
    </location>
    <ligand>
        <name>[4Fe-4S] cluster</name>
        <dbReference type="ChEBI" id="CHEBI:49883"/>
    </ligand>
</feature>
<dbReference type="EMBL" id="MSDQ01000045">
    <property type="protein sequence ID" value="OLO10011.1"/>
    <property type="molecule type" value="Genomic_DNA"/>
</dbReference>
<feature type="binding site" evidence="9">
    <location>
        <position position="104"/>
    </location>
    <ligand>
        <name>[4Fe-4S] cluster</name>
        <dbReference type="ChEBI" id="CHEBI:49883"/>
    </ligand>
</feature>
<dbReference type="SUPFAM" id="SSF53335">
    <property type="entry name" value="S-adenosyl-L-methionine-dependent methyltransferases"/>
    <property type="match status" value="1"/>
</dbReference>
<feature type="binding site" evidence="9">
    <location>
        <position position="107"/>
    </location>
    <ligand>
        <name>[4Fe-4S] cluster</name>
        <dbReference type="ChEBI" id="CHEBI:49883"/>
    </ligand>
</feature>
<dbReference type="Gene3D" id="2.40.50.140">
    <property type="entry name" value="Nucleic acid-binding proteins"/>
    <property type="match status" value="1"/>
</dbReference>
<accession>A0A1Q8T8J5</accession>
<keyword evidence="4 9" id="KW-0808">Transferase</keyword>
<dbReference type="PROSITE" id="PS51687">
    <property type="entry name" value="SAM_MT_RNA_M5U"/>
    <property type="match status" value="1"/>
</dbReference>
<dbReference type="PROSITE" id="PS50926">
    <property type="entry name" value="TRAM"/>
    <property type="match status" value="1"/>
</dbReference>
<feature type="binding site" evidence="9 10">
    <location>
        <position position="388"/>
    </location>
    <ligand>
        <name>S-adenosyl-L-methionine</name>
        <dbReference type="ChEBI" id="CHEBI:59789"/>
    </ligand>
</feature>
<dbReference type="AlphaFoldDB" id="A0A1Q8T8J5"/>
<evidence type="ECO:0000256" key="11">
    <source>
        <dbReference type="SAM" id="MobiDB-lite"/>
    </source>
</evidence>
<evidence type="ECO:0000256" key="10">
    <source>
        <dbReference type="PROSITE-ProRule" id="PRU01024"/>
    </source>
</evidence>
<feature type="binding site" evidence="9 10">
    <location>
        <position position="323"/>
    </location>
    <ligand>
        <name>S-adenosyl-L-methionine</name>
        <dbReference type="ChEBI" id="CHEBI:59789"/>
    </ligand>
</feature>
<dbReference type="InterPro" id="IPR002792">
    <property type="entry name" value="TRAM_dom"/>
</dbReference>
<sequence length="475" mass="52347">MAMLGKRRPPRAATSRVRRESGANTPRSGEAADTLTIERLAHDGRGVARDPHGKTVFVDQALPGERVRIAVHRQRKRFDEAHVVECLEPSPQRVTPPCAYYGRCGGCDLQHLALEEQRTHKQRTLEELFARQGLGLPEVQRLAGEGLGYRRRARLGVKCDAEGTPHLGFRARGSEHLIDIDSCMVLEPVLADLIAPLRECLTTLEAPRRVGHIELLATAEGACVVIRQLRDVPGDETCWQRFAAERDITLIWQVGRESPTRRWLHAPFGETLHVTLALDDTTLQLGCAPGDFLQINAEVNAQLVRTALHWLAPRGHERVLDLFAGVGNFTLALSPHVAAISGIEGSPAMVERLADNARRAGLHHVEAHQADLTTRMPDVDDVDWAVLDPPRGGAEALCRGLAEHPVEKVLYVSCDPAALARDTAHLVQGGYRIERAAVVDMFPHTAHLESMLLLTRELSRGRSMSAEREDHGQGP</sequence>
<evidence type="ECO:0000313" key="13">
    <source>
        <dbReference type="EMBL" id="OLO10011.1"/>
    </source>
</evidence>
<evidence type="ECO:0000256" key="5">
    <source>
        <dbReference type="ARBA" id="ARBA00022691"/>
    </source>
</evidence>
<dbReference type="NCBIfam" id="TIGR00479">
    <property type="entry name" value="rumA"/>
    <property type="match status" value="1"/>
</dbReference>
<dbReference type="GO" id="GO:0070475">
    <property type="term" value="P:rRNA base methylation"/>
    <property type="evidence" value="ECO:0007669"/>
    <property type="project" value="TreeGrafter"/>
</dbReference>
<dbReference type="Pfam" id="PF01938">
    <property type="entry name" value="TRAM"/>
    <property type="match status" value="1"/>
</dbReference>
<feature type="binding site" evidence="9">
    <location>
        <position position="371"/>
    </location>
    <ligand>
        <name>S-adenosyl-L-methionine</name>
        <dbReference type="ChEBI" id="CHEBI:59789"/>
    </ligand>
</feature>
<keyword evidence="8 9" id="KW-0411">Iron-sulfur</keyword>
<evidence type="ECO:0000256" key="2">
    <source>
        <dbReference type="ARBA" id="ARBA00022552"/>
    </source>
</evidence>
<feature type="binding site" evidence="9 10">
    <location>
        <position position="344"/>
    </location>
    <ligand>
        <name>S-adenosyl-L-methionine</name>
        <dbReference type="ChEBI" id="CHEBI:59789"/>
    </ligand>
</feature>
<dbReference type="GO" id="GO:0003723">
    <property type="term" value="F:RNA binding"/>
    <property type="evidence" value="ECO:0007669"/>
    <property type="project" value="InterPro"/>
</dbReference>
<keyword evidence="14" id="KW-1185">Reference proteome</keyword>
<feature type="active site" description="Nucleophile" evidence="9 10">
    <location>
        <position position="414"/>
    </location>
</feature>
<dbReference type="Proteomes" id="UP000186806">
    <property type="component" value="Unassembled WGS sequence"/>
</dbReference>
<dbReference type="RefSeq" id="WP_075370419.1">
    <property type="nucleotide sequence ID" value="NZ_MSDQ01000045.1"/>
</dbReference>
<dbReference type="PANTHER" id="PTHR11061">
    <property type="entry name" value="RNA M5U METHYLTRANSFERASE"/>
    <property type="match status" value="1"/>
</dbReference>
<gene>
    <name evidence="9" type="primary">rlmD</name>
    <name evidence="13" type="ORF">BTW10_16920</name>
</gene>
<evidence type="ECO:0000256" key="7">
    <source>
        <dbReference type="ARBA" id="ARBA00023004"/>
    </source>
</evidence>
<dbReference type="PANTHER" id="PTHR11061:SF49">
    <property type="entry name" value="23S RRNA (URACIL(1939)-C(5))-METHYLTRANSFERASE RLMD"/>
    <property type="match status" value="1"/>
</dbReference>
<evidence type="ECO:0000256" key="4">
    <source>
        <dbReference type="ARBA" id="ARBA00022679"/>
    </source>
</evidence>
<dbReference type="Gene3D" id="3.40.50.150">
    <property type="entry name" value="Vaccinia Virus protein VP39"/>
    <property type="match status" value="1"/>
</dbReference>
<organism evidence="13 14">
    <name type="scientific">Chromohalobacter japonicus</name>
    <dbReference type="NCBI Taxonomy" id="223900"/>
    <lineage>
        <taxon>Bacteria</taxon>
        <taxon>Pseudomonadati</taxon>
        <taxon>Pseudomonadota</taxon>
        <taxon>Gammaproteobacteria</taxon>
        <taxon>Oceanospirillales</taxon>
        <taxon>Halomonadaceae</taxon>
        <taxon>Chromohalobacter</taxon>
    </lineage>
</organism>
<dbReference type="InterPro" id="IPR010280">
    <property type="entry name" value="U5_MeTrfase_fam"/>
</dbReference>
<dbReference type="GO" id="GO:0051539">
    <property type="term" value="F:4 iron, 4 sulfur cluster binding"/>
    <property type="evidence" value="ECO:0007669"/>
    <property type="project" value="UniProtKB-KW"/>
</dbReference>
<dbReference type="Gene3D" id="2.40.50.1070">
    <property type="match status" value="1"/>
</dbReference>
<dbReference type="GO" id="GO:0005506">
    <property type="term" value="F:iron ion binding"/>
    <property type="evidence" value="ECO:0007669"/>
    <property type="project" value="UniProtKB-UniRule"/>
</dbReference>
<keyword evidence="6 9" id="KW-0479">Metal-binding</keyword>
<name>A0A1Q8T8J5_9GAMM</name>
<dbReference type="InterPro" id="IPR001566">
    <property type="entry name" value="23S_rRNA_MeTrfase_RlmD"/>
</dbReference>
<evidence type="ECO:0000256" key="6">
    <source>
        <dbReference type="ARBA" id="ARBA00022723"/>
    </source>
</evidence>
<keyword evidence="5 9" id="KW-0949">S-adenosyl-L-methionine</keyword>
<dbReference type="EC" id="2.1.1.190" evidence="9"/>
<keyword evidence="1 9" id="KW-0004">4Fe-4S</keyword>
<dbReference type="STRING" id="223900.GCA_000821045_02350"/>